<protein>
    <submittedName>
        <fullName evidence="2">Uncharacterized protein</fullName>
    </submittedName>
</protein>
<keyword evidence="1" id="KW-0812">Transmembrane</keyword>
<evidence type="ECO:0000313" key="2">
    <source>
        <dbReference type="EMBL" id="RKD85012.1"/>
    </source>
</evidence>
<evidence type="ECO:0000313" key="3">
    <source>
        <dbReference type="Proteomes" id="UP000283387"/>
    </source>
</evidence>
<feature type="transmembrane region" description="Helical" evidence="1">
    <location>
        <begin position="20"/>
        <end position="38"/>
    </location>
</feature>
<keyword evidence="3" id="KW-1185">Reference proteome</keyword>
<dbReference type="Proteomes" id="UP000283387">
    <property type="component" value="Unassembled WGS sequence"/>
</dbReference>
<proteinExistence type="predicted"/>
<sequence length="122" mass="14227">MLEIAARQTKRKCMNEISTWNFYLTGELCFVSAFFITIRNEKLNWKQDNFPADIIISLISKFKFSYCRILPKGSDGVESLFTQLVRASFAKKFNVNYLDSTHLRDCRNLLDGEEDKSLKILD</sequence>
<accession>A0A419VU72</accession>
<reference evidence="2 3" key="1">
    <citation type="submission" date="2018-09" db="EMBL/GenBank/DDBJ databases">
        <title>Genomic Encyclopedia of Archaeal and Bacterial Type Strains, Phase II (KMG-II): from individual species to whole genera.</title>
        <authorList>
            <person name="Goeker M."/>
        </authorList>
    </citation>
    <scope>NUCLEOTIDE SEQUENCE [LARGE SCALE GENOMIC DNA]</scope>
    <source>
        <strain evidence="2 3">DSM 27148</strain>
    </source>
</reference>
<evidence type="ECO:0000256" key="1">
    <source>
        <dbReference type="SAM" id="Phobius"/>
    </source>
</evidence>
<comment type="caution">
    <text evidence="2">The sequence shown here is derived from an EMBL/GenBank/DDBJ whole genome shotgun (WGS) entry which is preliminary data.</text>
</comment>
<keyword evidence="1" id="KW-0472">Membrane</keyword>
<keyword evidence="1" id="KW-1133">Transmembrane helix</keyword>
<name>A0A419VU72_9BACT</name>
<gene>
    <name evidence="2" type="ORF">BC643_4531</name>
</gene>
<organism evidence="2 3">
    <name type="scientific">Mangrovibacterium diazotrophicum</name>
    <dbReference type="NCBI Taxonomy" id="1261403"/>
    <lineage>
        <taxon>Bacteria</taxon>
        <taxon>Pseudomonadati</taxon>
        <taxon>Bacteroidota</taxon>
        <taxon>Bacteroidia</taxon>
        <taxon>Marinilabiliales</taxon>
        <taxon>Prolixibacteraceae</taxon>
        <taxon>Mangrovibacterium</taxon>
    </lineage>
</organism>
<dbReference type="EMBL" id="RAPN01000006">
    <property type="protein sequence ID" value="RKD85012.1"/>
    <property type="molecule type" value="Genomic_DNA"/>
</dbReference>
<dbReference type="AlphaFoldDB" id="A0A419VU72"/>